<reference evidence="2" key="1">
    <citation type="submission" date="2023-07" db="EMBL/GenBank/DDBJ databases">
        <title>draft genome sequence of fig (Ficus carica).</title>
        <authorList>
            <person name="Takahashi T."/>
            <person name="Nishimura K."/>
        </authorList>
    </citation>
    <scope>NUCLEOTIDE SEQUENCE</scope>
</reference>
<evidence type="ECO:0000313" key="3">
    <source>
        <dbReference type="Proteomes" id="UP001187192"/>
    </source>
</evidence>
<accession>A0AA87YQ54</accession>
<dbReference type="PANTHER" id="PTHR33103:SF27">
    <property type="entry name" value="OS04G0594700 PROTEIN"/>
    <property type="match status" value="1"/>
</dbReference>
<dbReference type="EMBL" id="BTGU01003852">
    <property type="protein sequence ID" value="GMN20163.1"/>
    <property type="molecule type" value="Genomic_DNA"/>
</dbReference>
<name>A0AA87YQ54_FICCA</name>
<dbReference type="InterPro" id="IPR007750">
    <property type="entry name" value="DUF674"/>
</dbReference>
<dbReference type="PANTHER" id="PTHR33103">
    <property type="entry name" value="OS01G0153900 PROTEIN"/>
    <property type="match status" value="1"/>
</dbReference>
<organism evidence="2 3">
    <name type="scientific">Ficus carica</name>
    <name type="common">Common fig</name>
    <dbReference type="NCBI Taxonomy" id="3494"/>
    <lineage>
        <taxon>Eukaryota</taxon>
        <taxon>Viridiplantae</taxon>
        <taxon>Streptophyta</taxon>
        <taxon>Embryophyta</taxon>
        <taxon>Tracheophyta</taxon>
        <taxon>Spermatophyta</taxon>
        <taxon>Magnoliopsida</taxon>
        <taxon>eudicotyledons</taxon>
        <taxon>Gunneridae</taxon>
        <taxon>Pentapetalae</taxon>
        <taxon>rosids</taxon>
        <taxon>fabids</taxon>
        <taxon>Rosales</taxon>
        <taxon>Moraceae</taxon>
        <taxon>Ficeae</taxon>
        <taxon>Ficus</taxon>
    </lineage>
</organism>
<comment type="caution">
    <text evidence="2">The sequence shown here is derived from an EMBL/GenBank/DDBJ whole genome shotgun (WGS) entry which is preliminary data.</text>
</comment>
<feature type="region of interest" description="Disordered" evidence="1">
    <location>
        <begin position="565"/>
        <end position="589"/>
    </location>
</feature>
<dbReference type="AlphaFoldDB" id="A0AA87YQ54"/>
<gene>
    <name evidence="2" type="ORF">TIFTF001_045293</name>
</gene>
<proteinExistence type="predicted"/>
<sequence length="589" mass="65864">MANEQDEGISLKVLVDKEKNRVIFAECDNDFVDILLSFLTNPMGTIVTLARKHSLPMGISCMNNLYTSVENIDNQHFRNKASRAMLLSPCNGAESHCGNLRLEIDDEPRKFFLCSEECIKSKFRRWSYYRDAICECGKAMCDEISPPGKAEPAGDEGVFVKATNKFIITGDLQVMVRCTTTSFSLLSKSGVMDGSTIEERTFNLGVLGLLMCSFVSRTPLVETLLMDKPVPDQSNANFVFGYQGRTAESHIKKEMKNQEQEIFVKLFVSKSKKMVCYAEAKIDFVNLLFSFLTIPLGHVVKHVNNDGSFRGCINRFYKSVQDLDEQCFNSSDHKEILVCPRVAPGFSYENSLLGIEEAAPPACYYSRYGQDKYLLSSDKFPGRFYNVAPIQMTAMFSKSHDKDGESRGGFLKGLNLFTVTDNLVIKPITAISVLSILNELKVPFSDIEERTVHVGKQERESVCLTTGLDVVLGEQGQPTRFYRLARVIRVLGLDCAPSTSPRGACPGPTGVPRDHHITSPPATTNFDRVCLCRRRRQQPHCPLHRVRDAWRQFTGSIVFAGLRPSHPPGALGSQPGWVAPSTQTYERHL</sequence>
<evidence type="ECO:0000313" key="2">
    <source>
        <dbReference type="EMBL" id="GMN20163.1"/>
    </source>
</evidence>
<evidence type="ECO:0000256" key="1">
    <source>
        <dbReference type="SAM" id="MobiDB-lite"/>
    </source>
</evidence>
<feature type="compositionally biased region" description="Polar residues" evidence="1">
    <location>
        <begin position="580"/>
        <end position="589"/>
    </location>
</feature>
<protein>
    <recommendedName>
        <fullName evidence="4">DUF674 family protein</fullName>
    </recommendedName>
</protein>
<dbReference type="Proteomes" id="UP001187192">
    <property type="component" value="Unassembled WGS sequence"/>
</dbReference>
<keyword evidence="3" id="KW-1185">Reference proteome</keyword>
<dbReference type="Pfam" id="PF05056">
    <property type="entry name" value="DUF674"/>
    <property type="match status" value="1"/>
</dbReference>
<evidence type="ECO:0008006" key="4">
    <source>
        <dbReference type="Google" id="ProtNLM"/>
    </source>
</evidence>